<reference evidence="1" key="1">
    <citation type="submission" date="2023-06" db="EMBL/GenBank/DDBJ databases">
        <title>Genome-scale phylogeny and comparative genomics of the fungal order Sordariales.</title>
        <authorList>
            <consortium name="Lawrence Berkeley National Laboratory"/>
            <person name="Hensen N."/>
            <person name="Bonometti L."/>
            <person name="Westerberg I."/>
            <person name="Brannstrom I.O."/>
            <person name="Guillou S."/>
            <person name="Cros-Aarteil S."/>
            <person name="Calhoun S."/>
            <person name="Haridas S."/>
            <person name="Kuo A."/>
            <person name="Mondo S."/>
            <person name="Pangilinan J."/>
            <person name="Riley R."/>
            <person name="Labutti K."/>
            <person name="Andreopoulos B."/>
            <person name="Lipzen A."/>
            <person name="Chen C."/>
            <person name="Yanf M."/>
            <person name="Daum C."/>
            <person name="Ng V."/>
            <person name="Clum A."/>
            <person name="Steindorff A."/>
            <person name="Ohm R."/>
            <person name="Martin F."/>
            <person name="Silar P."/>
            <person name="Natvig D."/>
            <person name="Lalanne C."/>
            <person name="Gautier V."/>
            <person name="Ament-Velasquez S.L."/>
            <person name="Kruys A."/>
            <person name="Hutchinson M.I."/>
            <person name="Powell A.J."/>
            <person name="Barry K."/>
            <person name="Miller A.N."/>
            <person name="Grigoriev I.V."/>
            <person name="Debuchy R."/>
            <person name="Gladieux P."/>
            <person name="Thoren M.H."/>
            <person name="Johannesson H."/>
        </authorList>
    </citation>
    <scope>NUCLEOTIDE SEQUENCE</scope>
    <source>
        <strain evidence="1">CBS 540.89</strain>
    </source>
</reference>
<organism evidence="1 2">
    <name type="scientific">Apiosordaria backusii</name>
    <dbReference type="NCBI Taxonomy" id="314023"/>
    <lineage>
        <taxon>Eukaryota</taxon>
        <taxon>Fungi</taxon>
        <taxon>Dikarya</taxon>
        <taxon>Ascomycota</taxon>
        <taxon>Pezizomycotina</taxon>
        <taxon>Sordariomycetes</taxon>
        <taxon>Sordariomycetidae</taxon>
        <taxon>Sordariales</taxon>
        <taxon>Lasiosphaeriaceae</taxon>
        <taxon>Apiosordaria</taxon>
    </lineage>
</organism>
<accession>A0AA40AXX0</accession>
<comment type="caution">
    <text evidence="1">The sequence shown here is derived from an EMBL/GenBank/DDBJ whole genome shotgun (WGS) entry which is preliminary data.</text>
</comment>
<dbReference type="Proteomes" id="UP001172159">
    <property type="component" value="Unassembled WGS sequence"/>
</dbReference>
<evidence type="ECO:0000313" key="2">
    <source>
        <dbReference type="Proteomes" id="UP001172159"/>
    </source>
</evidence>
<evidence type="ECO:0000313" key="1">
    <source>
        <dbReference type="EMBL" id="KAK0724002.1"/>
    </source>
</evidence>
<protein>
    <submittedName>
        <fullName evidence="1">Uncharacterized protein</fullName>
    </submittedName>
</protein>
<name>A0AA40AXX0_9PEZI</name>
<dbReference type="EMBL" id="JAUKTV010000011">
    <property type="protein sequence ID" value="KAK0724002.1"/>
    <property type="molecule type" value="Genomic_DNA"/>
</dbReference>
<keyword evidence="2" id="KW-1185">Reference proteome</keyword>
<proteinExistence type="predicted"/>
<sequence length="74" mass="8197">MRLSSLTAYWAVEVLALRSRAAVDLMEILGLSDWLGLAFPTLTGTLERLTSGEDDWVVDWLCEGKEGGRGRGER</sequence>
<gene>
    <name evidence="1" type="ORF">B0T21DRAFT_373002</name>
</gene>
<dbReference type="AlphaFoldDB" id="A0AA40AXX0"/>